<accession>A0A8S1PYC3</accession>
<sequence length="234" mass="27567">MNRLETQTQKSDNLQIDLNFAIIDNGTNDDQNKEADKDPIQIIKNLHNKMFVEQNQAVVVGYLNTYNKENLIQELPYLLQQMEFKQLLNQKRKQILIIFHYVGGAETEPITLIKKAKNKYRTDPIIANEKKEYSVQTNLDLQKVKEKYQSDVQTEAEPFKIKEDINDEDVNKLYFLCLKECEAKKLKCILIQVNKVNKKLFTEARIASRIFQILIRWEDIRNNHSTINQTIYSV</sequence>
<evidence type="ECO:0000313" key="2">
    <source>
        <dbReference type="Proteomes" id="UP000692954"/>
    </source>
</evidence>
<gene>
    <name evidence="1" type="ORF">PSON_ATCC_30995.1.T0900169</name>
</gene>
<proteinExistence type="predicted"/>
<reference evidence="1" key="1">
    <citation type="submission" date="2021-01" db="EMBL/GenBank/DDBJ databases">
        <authorList>
            <consortium name="Genoscope - CEA"/>
            <person name="William W."/>
        </authorList>
    </citation>
    <scope>NUCLEOTIDE SEQUENCE</scope>
</reference>
<protein>
    <submittedName>
        <fullName evidence="1">Uncharacterized protein</fullName>
    </submittedName>
</protein>
<name>A0A8S1PYC3_9CILI</name>
<organism evidence="1 2">
    <name type="scientific">Paramecium sonneborni</name>
    <dbReference type="NCBI Taxonomy" id="65129"/>
    <lineage>
        <taxon>Eukaryota</taxon>
        <taxon>Sar</taxon>
        <taxon>Alveolata</taxon>
        <taxon>Ciliophora</taxon>
        <taxon>Intramacronucleata</taxon>
        <taxon>Oligohymenophorea</taxon>
        <taxon>Peniculida</taxon>
        <taxon>Parameciidae</taxon>
        <taxon>Paramecium</taxon>
    </lineage>
</organism>
<dbReference type="OrthoDB" id="305367at2759"/>
<dbReference type="AlphaFoldDB" id="A0A8S1PYC3"/>
<evidence type="ECO:0000313" key="1">
    <source>
        <dbReference type="EMBL" id="CAD8108180.1"/>
    </source>
</evidence>
<keyword evidence="2" id="KW-1185">Reference proteome</keyword>
<dbReference type="Proteomes" id="UP000692954">
    <property type="component" value="Unassembled WGS sequence"/>
</dbReference>
<comment type="caution">
    <text evidence="1">The sequence shown here is derived from an EMBL/GenBank/DDBJ whole genome shotgun (WGS) entry which is preliminary data.</text>
</comment>
<dbReference type="EMBL" id="CAJJDN010000090">
    <property type="protein sequence ID" value="CAD8108180.1"/>
    <property type="molecule type" value="Genomic_DNA"/>
</dbReference>